<evidence type="ECO:0000256" key="4">
    <source>
        <dbReference type="ARBA" id="ARBA00022840"/>
    </source>
</evidence>
<feature type="transmembrane region" description="Helical" evidence="8">
    <location>
        <begin position="1219"/>
        <end position="1242"/>
    </location>
</feature>
<feature type="region of interest" description="Disordered" evidence="7">
    <location>
        <begin position="465"/>
        <end position="504"/>
    </location>
</feature>
<keyword evidence="6 8" id="KW-0472">Membrane</keyword>
<name>A0A8D8B966_CULPI</name>
<dbReference type="PROSITE" id="PS50893">
    <property type="entry name" value="ABC_TRANSPORTER_2"/>
    <property type="match status" value="2"/>
</dbReference>
<dbReference type="GO" id="GO:0016020">
    <property type="term" value="C:membrane"/>
    <property type="evidence" value="ECO:0007669"/>
    <property type="project" value="UniProtKB-SubCell"/>
</dbReference>
<feature type="domain" description="ABC transporter" evidence="9">
    <location>
        <begin position="851"/>
        <end position="1080"/>
    </location>
</feature>
<feature type="region of interest" description="Disordered" evidence="7">
    <location>
        <begin position="548"/>
        <end position="570"/>
    </location>
</feature>
<evidence type="ECO:0000256" key="2">
    <source>
        <dbReference type="ARBA" id="ARBA00022692"/>
    </source>
</evidence>
<keyword evidence="2 8" id="KW-0812">Transmembrane</keyword>
<keyword evidence="3" id="KW-0547">Nucleotide-binding</keyword>
<dbReference type="Gene3D" id="3.40.50.300">
    <property type="entry name" value="P-loop containing nucleotide triphosphate hydrolases"/>
    <property type="match status" value="2"/>
</dbReference>
<feature type="transmembrane region" description="Helical" evidence="8">
    <location>
        <begin position="1468"/>
        <end position="1489"/>
    </location>
</feature>
<evidence type="ECO:0000256" key="7">
    <source>
        <dbReference type="SAM" id="MobiDB-lite"/>
    </source>
</evidence>
<organism evidence="10">
    <name type="scientific">Culex pipiens</name>
    <name type="common">House mosquito</name>
    <dbReference type="NCBI Taxonomy" id="7175"/>
    <lineage>
        <taxon>Eukaryota</taxon>
        <taxon>Metazoa</taxon>
        <taxon>Ecdysozoa</taxon>
        <taxon>Arthropoda</taxon>
        <taxon>Hexapoda</taxon>
        <taxon>Insecta</taxon>
        <taxon>Pterygota</taxon>
        <taxon>Neoptera</taxon>
        <taxon>Endopterygota</taxon>
        <taxon>Diptera</taxon>
        <taxon>Nematocera</taxon>
        <taxon>Culicoidea</taxon>
        <taxon>Culicidae</taxon>
        <taxon>Culicinae</taxon>
        <taxon>Culicini</taxon>
        <taxon>Culex</taxon>
        <taxon>Culex</taxon>
    </lineage>
</organism>
<dbReference type="InterPro" id="IPR013525">
    <property type="entry name" value="ABC2_TM"/>
</dbReference>
<evidence type="ECO:0000256" key="3">
    <source>
        <dbReference type="ARBA" id="ARBA00022741"/>
    </source>
</evidence>
<accession>A0A8D8B966</accession>
<dbReference type="SMART" id="SM00382">
    <property type="entry name" value="AAA"/>
    <property type="match status" value="2"/>
</dbReference>
<evidence type="ECO:0000256" key="5">
    <source>
        <dbReference type="ARBA" id="ARBA00022989"/>
    </source>
</evidence>
<evidence type="ECO:0000256" key="6">
    <source>
        <dbReference type="ARBA" id="ARBA00023136"/>
    </source>
</evidence>
<proteinExistence type="predicted"/>
<comment type="subcellular location">
    <subcellularLocation>
        <location evidence="1">Membrane</location>
        <topology evidence="1">Multi-pass membrane protein</topology>
    </subcellularLocation>
</comment>
<feature type="compositionally biased region" description="Acidic residues" evidence="7">
    <location>
        <begin position="485"/>
        <end position="496"/>
    </location>
</feature>
<reference evidence="10" key="1">
    <citation type="submission" date="2021-05" db="EMBL/GenBank/DDBJ databases">
        <authorList>
            <person name="Alioto T."/>
            <person name="Alioto T."/>
            <person name="Gomez Garrido J."/>
        </authorList>
    </citation>
    <scope>NUCLEOTIDE SEQUENCE</scope>
</reference>
<dbReference type="PANTHER" id="PTHR19229">
    <property type="entry name" value="ATP-BINDING CASSETTE TRANSPORTER SUBFAMILY A ABCA"/>
    <property type="match status" value="1"/>
</dbReference>
<dbReference type="InterPro" id="IPR027417">
    <property type="entry name" value="P-loop_NTPase"/>
</dbReference>
<dbReference type="GO" id="GO:0005319">
    <property type="term" value="F:lipid transporter activity"/>
    <property type="evidence" value="ECO:0007669"/>
    <property type="project" value="TreeGrafter"/>
</dbReference>
<dbReference type="InterPro" id="IPR003593">
    <property type="entry name" value="AAA+_ATPase"/>
</dbReference>
<dbReference type="GO" id="GO:0016887">
    <property type="term" value="F:ATP hydrolysis activity"/>
    <property type="evidence" value="ECO:0007669"/>
    <property type="project" value="InterPro"/>
</dbReference>
<dbReference type="GO" id="GO:0140359">
    <property type="term" value="F:ABC-type transporter activity"/>
    <property type="evidence" value="ECO:0007669"/>
    <property type="project" value="InterPro"/>
</dbReference>
<evidence type="ECO:0000256" key="8">
    <source>
        <dbReference type="SAM" id="Phobius"/>
    </source>
</evidence>
<dbReference type="EMBL" id="HBUE01068691">
    <property type="protein sequence ID" value="CAG6471729.1"/>
    <property type="molecule type" value="Transcribed_RNA"/>
</dbReference>
<feature type="transmembrane region" description="Helical" evidence="8">
    <location>
        <begin position="1584"/>
        <end position="1602"/>
    </location>
</feature>
<feature type="transmembrane region" description="Helical" evidence="8">
    <location>
        <begin position="1501"/>
        <end position="1521"/>
    </location>
</feature>
<protein>
    <submittedName>
        <fullName evidence="10">ATP-binding cassette sub-family A member 12</fullName>
    </submittedName>
</protein>
<feature type="transmembrane region" description="Helical" evidence="8">
    <location>
        <begin position="670"/>
        <end position="691"/>
    </location>
</feature>
<feature type="compositionally biased region" description="Polar residues" evidence="7">
    <location>
        <begin position="556"/>
        <end position="566"/>
    </location>
</feature>
<feature type="transmembrane region" description="Helical" evidence="8">
    <location>
        <begin position="808"/>
        <end position="827"/>
    </location>
</feature>
<feature type="transmembrane region" description="Helical" evidence="8">
    <location>
        <begin position="733"/>
        <end position="752"/>
    </location>
</feature>
<dbReference type="SUPFAM" id="SSF52540">
    <property type="entry name" value="P-loop containing nucleoside triphosphate hydrolases"/>
    <property type="match status" value="2"/>
</dbReference>
<keyword evidence="5 8" id="KW-1133">Transmembrane helix</keyword>
<feature type="transmembrane region" description="Helical" evidence="8">
    <location>
        <begin position="1431"/>
        <end position="1462"/>
    </location>
</feature>
<feature type="transmembrane region" description="Helical" evidence="8">
    <location>
        <begin position="621"/>
        <end position="640"/>
    </location>
</feature>
<dbReference type="InterPro" id="IPR003439">
    <property type="entry name" value="ABC_transporter-like_ATP-bd"/>
</dbReference>
<dbReference type="GO" id="GO:0005524">
    <property type="term" value="F:ATP binding"/>
    <property type="evidence" value="ECO:0007669"/>
    <property type="project" value="UniProtKB-KW"/>
</dbReference>
<dbReference type="Pfam" id="PF12698">
    <property type="entry name" value="ABC2_membrane_3"/>
    <property type="match status" value="2"/>
</dbReference>
<dbReference type="InterPro" id="IPR026082">
    <property type="entry name" value="ABCA"/>
</dbReference>
<evidence type="ECO:0000259" key="9">
    <source>
        <dbReference type="PROSITE" id="PS50893"/>
    </source>
</evidence>
<dbReference type="Pfam" id="PF00005">
    <property type="entry name" value="ABC_tran"/>
    <property type="match status" value="2"/>
</dbReference>
<feature type="domain" description="ABC transporter" evidence="9">
    <location>
        <begin position="1649"/>
        <end position="1868"/>
    </location>
</feature>
<feature type="transmembrane region" description="Helical" evidence="8">
    <location>
        <begin position="1388"/>
        <end position="1410"/>
    </location>
</feature>
<dbReference type="FunFam" id="3.40.50.300:FF:001253">
    <property type="entry name" value="ATP-binding cassette protein subfamily A, member 10"/>
    <property type="match status" value="1"/>
</dbReference>
<dbReference type="CDD" id="cd03263">
    <property type="entry name" value="ABC_subfamily_A"/>
    <property type="match status" value="2"/>
</dbReference>
<sequence>MKLSKHVDWLQIRALLRKDYLARIRQPWMTIVQYVWPCLIFLSLYVLRNRFQAKQIGECQFPTRQLQSNGILPFFQSYVCTIENDCSDPKKFEETTDFGVAPVTPLLNIVQIFLDTPALYDSVTKLPKDKNFIGAVTTIVTNGRFKEIEGNADKLVRMVPEIQKMVGGDFNIENLFADDRTFSNSGKILCGKPFPRSDNIRFINNVLYSHDFNGADPDEIAVMPTAYCKQLYRDVTNTNNGKITWKQLKPILQGKILYGPPSERNDEIIKFANQTFVDMGRLRDFFKALNTTVRLLHTDASFRDSFEGLIELAKSPLVQMIAGGNVNIDLIESMLNGILNDETVAKTLETIASIFECFSSDRFIAVPSEAALEDEAFKLNQKKLFFAGLVFENSTTPGEIPYKIRMRTDDTPVTVENRNRFWFPGPEASFELDMRYHRGFVEIQHAVDVGIIKFMKQEKAKAEKVAVQDTPSSSGLGLGFGDDFGSSEDEEEEDETTTAAGSTTENLDSLYSDLSKKINISSSDLNRFSNKSSLDDYLDFKDDEEEIELDEEDPLTLNSTSTTSAPSRRKRAPQFSLLDLFLGGGSKKKTDEVTYNVAKEKFYTKQFPYPAYTRDDFKKGLYLAQSIQMTFFIALIVHVSSSVRQKIWMKESGNIMLMRSMGLKSTSDSISWAITTLIELSIVFVLGLAIFYSGGILLHSSRIFLFAYQLVFGLCLIAFCYMCSMFFQSASIGSVSTVILFLTTFLPYIIIISLGATLSFASKFFASLSFSTAFCYAWRHIMRLELQHHSANFMSAFAGSIEENDLKFGILMMLMDAVIYFLVGLMYEKLTHEDTTFYNVNRTKLDKSIGAELLNVDVIYENNKKALDNVSITFKRDEVTCLLGRNGAGKSTIIKLLTGQILPVVGDVHLPLDYDLISGLRNNAERIGLCSQSDILIPNLTAKEHLQLYARIKLTKGFETEVQRTLDNLKMGKYKHYRASELSGGFKRRLCIAIAFLGSPNLVILDEPCSSVDTKARKYIWELIQTLRKDRAVILATHHLDEAESLSDKVVVLENGKAILEESHEELKNRFTNTLYIDMTLKSLTEGDRSSIISELNKNLDQQTNLRYGVSKLPKNKLQYKLTYTGANSLDIDLQSLFDQLNQFQDKKLILSYDIKNENLMNIFSVVNSSEIPREEIGEPDIVSANGHHDSKPTKHTPSTFQILSSLFKKRFLHFRRNYRLLICILVLPALFEIIAMFFMTIRPPGEYDKILEFSPDLYRGAAEFYTRLGNGTDFQREATSSILDRCPEADCYLFNSSEEAFNWLLQTNDQFSERRYGGLTSRKEKHFIWYNNKGYHSMPIWLNMLDSALLKAELENGSYSIRTINHPLKIEQDELTLSSILQQVADAGISLILLLAFSLVVAGASVYIVNERVRGEKRQQRLAGIKFKHYWGVTYLWDAMIFLVAIALAVIVFKIFAIPAYVDKQQLGGIVLLLLFYGFASIPAIHLFEKLFNDASFANMSLFCLNVITALGTLTIIILFDILGESETSEHVRNLLNRVFLILPQHALADGLIELSKNYIQAEIFKRYYIDTYKSPMDILEPHIIGLVFMGVIFMILNCVVEKKILPKFFLEVEEGEAPVYELKTIHSEEIMANGNGKKKFITADQILSVDHLSKHYRQGENVVSDVSFKIHYGECFGLLGTNGAGKSTIFSILSGDQLQSSGSFCFFTTAHLSYCPQSSFLDPLLTVEEVIEFYGKLRNVENIDKLVFETLREYHLEPYKRILVKNLSGGNRRKLCVAVSCFGNTDIVLMDEPTSDMDPVTRAIVYRTIERLNSQNRSILLTSHSISEIDHICQRIAILKDGRLLTVDTPESLTQRYGNNYLITIYLEDNREVDLVRSIKREFNVSQELVQNKNSLQFVAKVQPTERAVQTTGVEKLHKKSQVTINLNNNTIDSSPALASSISALVVKLHQFAQTNRLRYTVARCLLDQVFEDILHNHEEEHSNEAFVENSE</sequence>
<evidence type="ECO:0000313" key="10">
    <source>
        <dbReference type="EMBL" id="CAG6471729.1"/>
    </source>
</evidence>
<keyword evidence="4 10" id="KW-0067">ATP-binding</keyword>
<dbReference type="FunFam" id="3.40.50.300:FF:001574">
    <property type="entry name" value="Uncharacterized protein, isoform C"/>
    <property type="match status" value="1"/>
</dbReference>
<dbReference type="PANTHER" id="PTHR19229:SF241">
    <property type="entry name" value="ABC TRANSPORTER DOMAIN-CONTAINING PROTEIN"/>
    <property type="match status" value="1"/>
</dbReference>
<evidence type="ECO:0000256" key="1">
    <source>
        <dbReference type="ARBA" id="ARBA00004141"/>
    </source>
</evidence>
<feature type="transmembrane region" description="Helical" evidence="8">
    <location>
        <begin position="703"/>
        <end position="727"/>
    </location>
</feature>